<evidence type="ECO:0000259" key="2">
    <source>
        <dbReference type="PROSITE" id="PS50181"/>
    </source>
</evidence>
<comment type="caution">
    <text evidence="3">The sequence shown here is derived from an EMBL/GenBank/DDBJ whole genome shotgun (WGS) entry which is preliminary data.</text>
</comment>
<reference evidence="3 4" key="1">
    <citation type="submission" date="2024-07" db="EMBL/GenBank/DDBJ databases">
        <title>Chromosome-level genome assembly of the water stick insect Ranatra chinensis (Heteroptera: Nepidae).</title>
        <authorList>
            <person name="Liu X."/>
        </authorList>
    </citation>
    <scope>NUCLEOTIDE SEQUENCE [LARGE SCALE GENOMIC DNA]</scope>
    <source>
        <strain evidence="3">Cailab_2021Rc</strain>
        <tissue evidence="3">Muscle</tissue>
    </source>
</reference>
<evidence type="ECO:0000256" key="1">
    <source>
        <dbReference type="SAM" id="MobiDB-lite"/>
    </source>
</evidence>
<dbReference type="InterPro" id="IPR036047">
    <property type="entry name" value="F-box-like_dom_sf"/>
</dbReference>
<evidence type="ECO:0000313" key="4">
    <source>
        <dbReference type="Proteomes" id="UP001558652"/>
    </source>
</evidence>
<dbReference type="PROSITE" id="PS50181">
    <property type="entry name" value="FBOX"/>
    <property type="match status" value="1"/>
</dbReference>
<dbReference type="PANTHER" id="PTHR46432">
    <property type="entry name" value="F-BOX ONLY PROTEIN 42"/>
    <property type="match status" value="1"/>
</dbReference>
<evidence type="ECO:0000313" key="3">
    <source>
        <dbReference type="EMBL" id="KAL1124381.1"/>
    </source>
</evidence>
<dbReference type="InterPro" id="IPR015915">
    <property type="entry name" value="Kelch-typ_b-propeller"/>
</dbReference>
<proteinExistence type="predicted"/>
<dbReference type="PANTHER" id="PTHR46432:SF1">
    <property type="entry name" value="F-BOX ONLY PROTEIN 42"/>
    <property type="match status" value="1"/>
</dbReference>
<dbReference type="InterPro" id="IPR052821">
    <property type="entry name" value="F-box_only_SRC"/>
</dbReference>
<dbReference type="Gene3D" id="2.120.10.80">
    <property type="entry name" value="Kelch-type beta propeller"/>
    <property type="match status" value="1"/>
</dbReference>
<dbReference type="EMBL" id="JBFDAA010000010">
    <property type="protein sequence ID" value="KAL1124381.1"/>
    <property type="molecule type" value="Genomic_DNA"/>
</dbReference>
<organism evidence="3 4">
    <name type="scientific">Ranatra chinensis</name>
    <dbReference type="NCBI Taxonomy" id="642074"/>
    <lineage>
        <taxon>Eukaryota</taxon>
        <taxon>Metazoa</taxon>
        <taxon>Ecdysozoa</taxon>
        <taxon>Arthropoda</taxon>
        <taxon>Hexapoda</taxon>
        <taxon>Insecta</taxon>
        <taxon>Pterygota</taxon>
        <taxon>Neoptera</taxon>
        <taxon>Paraneoptera</taxon>
        <taxon>Hemiptera</taxon>
        <taxon>Heteroptera</taxon>
        <taxon>Panheteroptera</taxon>
        <taxon>Nepomorpha</taxon>
        <taxon>Nepidae</taxon>
        <taxon>Ranatrinae</taxon>
        <taxon>Ranatra</taxon>
    </lineage>
</organism>
<sequence>MSRETCSRTENDSSVSINSLPDEVLEYILSLVPAYKDLQDCRLVCKRWYKNVQNVIYHKKIDFHRAICSFSVQWENLYPTTEHNAITKRYSHSACSYGNAMYVFGGCTCTSTTFNDLWMLDLSTRKWCRLLTMGSYPSPKACASLVYYNSSLVLFGGWTHPSPYPLHQAWRTFNELHIYDIESNRWNCITNPTNAPPPMAGHSATVHGDSMIVFGGLQGHNGGSNDVWCLNMKTHTWIKKETNIEKPHSRYGQSQIYVDDNHLIILGGWGGPPNMVMADVWLLSMIGRIWTWKQVEVQNTQWAASHLWCHPACRVDDYVVVLSRNPVSTPSPLAYSKWTSNTVGPNHQRMLNNSEARGLALLPPEVDAGPSFDRDVNINGRRGSLISRVMGEIATVHRTEYLSIRAAAYGQNLYTSLLAFREEPQQGRHRERQLEALRRMEEKLRSQQQEAIRRPQPHKGSQTPKMAMFVLNIAEVLGPHCRVSWMPVKAVPNGSPETTILYTLVRGNGELVMFGGIKKDATSITQQNPQTMDISDTVSNSLHFITAPRGII</sequence>
<dbReference type="AlphaFoldDB" id="A0ABD0YAL3"/>
<name>A0ABD0YAL3_9HEMI</name>
<dbReference type="Gene3D" id="1.20.1280.50">
    <property type="match status" value="1"/>
</dbReference>
<protein>
    <recommendedName>
        <fullName evidence="2">F-box domain-containing protein</fullName>
    </recommendedName>
</protein>
<keyword evidence="4" id="KW-1185">Reference proteome</keyword>
<dbReference type="SMART" id="SM00256">
    <property type="entry name" value="FBOX"/>
    <property type="match status" value="1"/>
</dbReference>
<dbReference type="Pfam" id="PF13415">
    <property type="entry name" value="Beta-prop_FBX42"/>
    <property type="match status" value="1"/>
</dbReference>
<dbReference type="CDD" id="cd22110">
    <property type="entry name" value="F-box_FBXO42"/>
    <property type="match status" value="1"/>
</dbReference>
<dbReference type="SUPFAM" id="SSF81383">
    <property type="entry name" value="F-box domain"/>
    <property type="match status" value="1"/>
</dbReference>
<gene>
    <name evidence="3" type="ORF">AAG570_001010</name>
</gene>
<dbReference type="InterPro" id="IPR001810">
    <property type="entry name" value="F-box_dom"/>
</dbReference>
<accession>A0ABD0YAL3</accession>
<dbReference type="SUPFAM" id="SSF117281">
    <property type="entry name" value="Kelch motif"/>
    <property type="match status" value="1"/>
</dbReference>
<feature type="region of interest" description="Disordered" evidence="1">
    <location>
        <begin position="441"/>
        <end position="464"/>
    </location>
</feature>
<dbReference type="Pfam" id="PF12937">
    <property type="entry name" value="F-box-like"/>
    <property type="match status" value="1"/>
</dbReference>
<feature type="domain" description="F-box" evidence="2">
    <location>
        <begin position="14"/>
        <end position="61"/>
    </location>
</feature>
<dbReference type="Proteomes" id="UP001558652">
    <property type="component" value="Unassembled WGS sequence"/>
</dbReference>